<evidence type="ECO:0000259" key="4">
    <source>
        <dbReference type="PROSITE" id="PS50961"/>
    </source>
</evidence>
<feature type="compositionally biased region" description="Basic and acidic residues" evidence="3">
    <location>
        <begin position="234"/>
        <end position="245"/>
    </location>
</feature>
<dbReference type="OrthoDB" id="340227at2759"/>
<feature type="region of interest" description="Disordered" evidence="3">
    <location>
        <begin position="1"/>
        <end position="53"/>
    </location>
</feature>
<evidence type="ECO:0000313" key="6">
    <source>
        <dbReference type="Proteomes" id="UP000250235"/>
    </source>
</evidence>
<evidence type="ECO:0000256" key="1">
    <source>
        <dbReference type="ARBA" id="ARBA00022884"/>
    </source>
</evidence>
<accession>A0A2Z7DFV3</accession>
<feature type="compositionally biased region" description="Polar residues" evidence="3">
    <location>
        <begin position="246"/>
        <end position="270"/>
    </location>
</feature>
<feature type="compositionally biased region" description="Low complexity" evidence="3">
    <location>
        <begin position="33"/>
        <end position="47"/>
    </location>
</feature>
<keyword evidence="6" id="KW-1185">Reference proteome</keyword>
<reference evidence="5 6" key="1">
    <citation type="journal article" date="2015" name="Proc. Natl. Acad. Sci. U.S.A.">
        <title>The resurrection genome of Boea hygrometrica: A blueprint for survival of dehydration.</title>
        <authorList>
            <person name="Xiao L."/>
            <person name="Yang G."/>
            <person name="Zhang L."/>
            <person name="Yang X."/>
            <person name="Zhao S."/>
            <person name="Ji Z."/>
            <person name="Zhou Q."/>
            <person name="Hu M."/>
            <person name="Wang Y."/>
            <person name="Chen M."/>
            <person name="Xu Y."/>
            <person name="Jin H."/>
            <person name="Xiao X."/>
            <person name="Hu G."/>
            <person name="Bao F."/>
            <person name="Hu Y."/>
            <person name="Wan P."/>
            <person name="Li L."/>
            <person name="Deng X."/>
            <person name="Kuang T."/>
            <person name="Xiang C."/>
            <person name="Zhu J.K."/>
            <person name="Oliver M.J."/>
            <person name="He Y."/>
        </authorList>
    </citation>
    <scope>NUCLEOTIDE SEQUENCE [LARGE SCALE GENOMIC DNA]</scope>
    <source>
        <strain evidence="6">cv. XS01</strain>
    </source>
</reference>
<keyword evidence="1 2" id="KW-0694">RNA-binding</keyword>
<feature type="region of interest" description="Disordered" evidence="3">
    <location>
        <begin position="77"/>
        <end position="156"/>
    </location>
</feature>
<dbReference type="PROSITE" id="PS50961">
    <property type="entry name" value="HTH_LA"/>
    <property type="match status" value="1"/>
</dbReference>
<proteinExistence type="predicted"/>
<dbReference type="Gene3D" id="1.10.10.10">
    <property type="entry name" value="Winged helix-like DNA-binding domain superfamily/Winged helix DNA-binding domain"/>
    <property type="match status" value="1"/>
</dbReference>
<protein>
    <submittedName>
        <fullName evidence="5">La-related protein 1C</fullName>
    </submittedName>
</protein>
<organism evidence="5 6">
    <name type="scientific">Dorcoceras hygrometricum</name>
    <dbReference type="NCBI Taxonomy" id="472368"/>
    <lineage>
        <taxon>Eukaryota</taxon>
        <taxon>Viridiplantae</taxon>
        <taxon>Streptophyta</taxon>
        <taxon>Embryophyta</taxon>
        <taxon>Tracheophyta</taxon>
        <taxon>Spermatophyta</taxon>
        <taxon>Magnoliopsida</taxon>
        <taxon>eudicotyledons</taxon>
        <taxon>Gunneridae</taxon>
        <taxon>Pentapetalae</taxon>
        <taxon>asterids</taxon>
        <taxon>lamiids</taxon>
        <taxon>Lamiales</taxon>
        <taxon>Gesneriaceae</taxon>
        <taxon>Didymocarpoideae</taxon>
        <taxon>Trichosporeae</taxon>
        <taxon>Loxocarpinae</taxon>
        <taxon>Dorcoceras</taxon>
    </lineage>
</organism>
<feature type="compositionally biased region" description="Polar residues" evidence="3">
    <location>
        <begin position="196"/>
        <end position="213"/>
    </location>
</feature>
<evidence type="ECO:0000313" key="5">
    <source>
        <dbReference type="EMBL" id="KZV58175.1"/>
    </source>
</evidence>
<feature type="compositionally biased region" description="Basic and acidic residues" evidence="3">
    <location>
        <begin position="283"/>
        <end position="296"/>
    </location>
</feature>
<dbReference type="PANTHER" id="PTHR22792:SF132">
    <property type="entry name" value="LA-RELATED PROTEIN 1"/>
    <property type="match status" value="1"/>
</dbReference>
<feature type="compositionally biased region" description="Low complexity" evidence="3">
    <location>
        <begin position="1"/>
        <end position="17"/>
    </location>
</feature>
<dbReference type="Pfam" id="PF05383">
    <property type="entry name" value="La"/>
    <property type="match status" value="1"/>
</dbReference>
<dbReference type="EMBL" id="KQ986826">
    <property type="protein sequence ID" value="KZV58175.1"/>
    <property type="molecule type" value="Genomic_DNA"/>
</dbReference>
<dbReference type="InterPro" id="IPR036388">
    <property type="entry name" value="WH-like_DNA-bd_sf"/>
</dbReference>
<dbReference type="InterPro" id="IPR006630">
    <property type="entry name" value="La_HTH"/>
</dbReference>
<dbReference type="SUPFAM" id="SSF46785">
    <property type="entry name" value="Winged helix' DNA-binding domain"/>
    <property type="match status" value="1"/>
</dbReference>
<dbReference type="AlphaFoldDB" id="A0A2Z7DFV3"/>
<dbReference type="GO" id="GO:0003723">
    <property type="term" value="F:RNA binding"/>
    <property type="evidence" value="ECO:0007669"/>
    <property type="project" value="UniProtKB-UniRule"/>
</dbReference>
<dbReference type="GO" id="GO:0005737">
    <property type="term" value="C:cytoplasm"/>
    <property type="evidence" value="ECO:0007669"/>
    <property type="project" value="UniProtKB-ARBA"/>
</dbReference>
<evidence type="ECO:0000256" key="2">
    <source>
        <dbReference type="PROSITE-ProRule" id="PRU00332"/>
    </source>
</evidence>
<dbReference type="SMART" id="SM00715">
    <property type="entry name" value="LA"/>
    <property type="match status" value="1"/>
</dbReference>
<feature type="domain" description="HTH La-type RNA-binding" evidence="4">
    <location>
        <begin position="379"/>
        <end position="430"/>
    </location>
</feature>
<dbReference type="InterPro" id="IPR036390">
    <property type="entry name" value="WH_DNA-bd_sf"/>
</dbReference>
<name>A0A2Z7DFV3_9LAMI</name>
<feature type="region of interest" description="Disordered" evidence="3">
    <location>
        <begin position="172"/>
        <end position="318"/>
    </location>
</feature>
<dbReference type="CDD" id="cd07323">
    <property type="entry name" value="LAM"/>
    <property type="match status" value="1"/>
</dbReference>
<evidence type="ECO:0000256" key="3">
    <source>
        <dbReference type="SAM" id="MobiDB-lite"/>
    </source>
</evidence>
<sequence length="430" mass="45405">MAAGSNSPAAPSQSPNSPRDRNLRRASAAVGVPSSPDNSASSPSLASMVDQEKFSASSFSTSSDCIASVKAEIPVAAASSVTEDDSSSAGGSEPRSESSDNVGATKKAAWNMPSSDGTTADFGAVMGADSWPALSESARASPKISSTDSPKASFHGSVAPLQKEVVNASISTTSSALNHVVPTRQRSMKRVGGASSHGSITSNGSLSQSSHIQSLVVEQAPSNPGKSGFSVGDSPKDNMNRDTEQKGGSPSGNELHQQRGSFKKSSSGPQSRGDGSYHYSHGGRRDQERGKQDRSNAHRTFGSRDNLSPQPRVSSRPFIRSPVSNAPFISVPPPPIAVHPFVSPIVYPEMTSPVFYMAGPHPESLRPVSMVPIPQMFYTMTDPLLPSKILSQIDYYFSSENLVRDMYLRQNMDGDGWVPITLIATFKKVS</sequence>
<dbReference type="InterPro" id="IPR045180">
    <property type="entry name" value="La_dom_prot"/>
</dbReference>
<feature type="compositionally biased region" description="Polar residues" evidence="3">
    <location>
        <begin position="303"/>
        <end position="313"/>
    </location>
</feature>
<dbReference type="Proteomes" id="UP000250235">
    <property type="component" value="Unassembled WGS sequence"/>
</dbReference>
<gene>
    <name evidence="5" type="ORF">F511_02768</name>
</gene>
<dbReference type="PANTHER" id="PTHR22792">
    <property type="entry name" value="LUPUS LA PROTEIN-RELATED"/>
    <property type="match status" value="1"/>
</dbReference>